<organism evidence="1 2">
    <name type="scientific">Persephonella hydrogeniphila</name>
    <dbReference type="NCBI Taxonomy" id="198703"/>
    <lineage>
        <taxon>Bacteria</taxon>
        <taxon>Pseudomonadati</taxon>
        <taxon>Aquificota</taxon>
        <taxon>Aquificia</taxon>
        <taxon>Aquificales</taxon>
        <taxon>Hydrogenothermaceae</taxon>
        <taxon>Persephonella</taxon>
    </lineage>
</organism>
<protein>
    <submittedName>
        <fullName evidence="1">Uncharacterized protein</fullName>
    </submittedName>
</protein>
<dbReference type="AlphaFoldDB" id="A0A285N668"/>
<keyword evidence="2" id="KW-1185">Reference proteome</keyword>
<accession>A0A285N668</accession>
<proteinExistence type="predicted"/>
<gene>
    <name evidence="1" type="ORF">SAMN06265182_0392</name>
</gene>
<evidence type="ECO:0000313" key="2">
    <source>
        <dbReference type="Proteomes" id="UP000219036"/>
    </source>
</evidence>
<dbReference type="EMBL" id="OBEI01000001">
    <property type="protein sequence ID" value="SNZ03486.1"/>
    <property type="molecule type" value="Genomic_DNA"/>
</dbReference>
<dbReference type="Proteomes" id="UP000219036">
    <property type="component" value="Unassembled WGS sequence"/>
</dbReference>
<dbReference type="OrthoDB" id="5522373at2"/>
<reference evidence="2" key="1">
    <citation type="submission" date="2017-09" db="EMBL/GenBank/DDBJ databases">
        <authorList>
            <person name="Varghese N."/>
            <person name="Submissions S."/>
        </authorList>
    </citation>
    <scope>NUCLEOTIDE SEQUENCE [LARGE SCALE GENOMIC DNA]</scope>
    <source>
        <strain evidence="2">DSM 15103</strain>
    </source>
</reference>
<name>A0A285N668_9AQUI</name>
<dbReference type="RefSeq" id="WP_096999579.1">
    <property type="nucleotide sequence ID" value="NZ_OBEI01000001.1"/>
</dbReference>
<sequence>MGVFLVFLLIFSLSYAQHVKIISPDRNSFWVEGRSYKIKWKGDIKGKICISVLMGGKDRGTINDCKTDFSQKSFIWKIPEGFVTGFGINMENSMRIILFRRDNPEKFYKSDFFTISGYELKDITAKSPEEAIKLYFDSISEGDFDTAYNILSKCKIIIKQPDGEGFGYTPPPVFLEWKRQIKTFVKNIKLLDIKELKIYSGKKECIGEKVLGIRRFKVKLILNSKKEDRFIDLIKGTDGNYRILGIGTGP</sequence>
<evidence type="ECO:0000313" key="1">
    <source>
        <dbReference type="EMBL" id="SNZ03486.1"/>
    </source>
</evidence>